<dbReference type="EMBL" id="UOYP01000206">
    <property type="protein sequence ID" value="VAY88195.1"/>
    <property type="molecule type" value="Genomic_DNA"/>
</dbReference>
<dbReference type="AlphaFoldDB" id="A0A3P3ZNJ9"/>
<protein>
    <submittedName>
        <fullName evidence="2">Uncharacterized protein</fullName>
    </submittedName>
</protein>
<reference evidence="2" key="1">
    <citation type="submission" date="2018-10" db="EMBL/GenBank/DDBJ databases">
        <authorList>
            <person name="Plewniak F."/>
        </authorList>
    </citation>
    <scope>NUCLEOTIDE SEQUENCE</scope>
</reference>
<accession>A0A3P3ZNJ9</accession>
<proteinExistence type="predicted"/>
<evidence type="ECO:0000256" key="1">
    <source>
        <dbReference type="SAM" id="MobiDB-lite"/>
    </source>
</evidence>
<evidence type="ECO:0000313" key="2">
    <source>
        <dbReference type="EMBL" id="VAY88195.1"/>
    </source>
</evidence>
<name>A0A3P3ZNJ9_9ZZZZ</name>
<sequence>MIQKTLKTQVENILLRRGFQVDLIREPQLYDGKRVDILLRYGFAGPIVVEVKLTSNSDLKVKKLDKSKSYDSMKRYMDGYGAPYGIFLVIDNDDAKNLTEIKQVFQQIPNVSVHSFNCPSGLAIKVLQPKKAVKSQNAGTTSPRSLHSQPKP</sequence>
<gene>
    <name evidence="2" type="ORF">CARN8_2840006</name>
</gene>
<organism evidence="2">
    <name type="scientific">mine drainage metagenome</name>
    <dbReference type="NCBI Taxonomy" id="410659"/>
    <lineage>
        <taxon>unclassified sequences</taxon>
        <taxon>metagenomes</taxon>
        <taxon>ecological metagenomes</taxon>
    </lineage>
</organism>
<feature type="compositionally biased region" description="Polar residues" evidence="1">
    <location>
        <begin position="134"/>
        <end position="152"/>
    </location>
</feature>
<feature type="region of interest" description="Disordered" evidence="1">
    <location>
        <begin position="133"/>
        <end position="152"/>
    </location>
</feature>